<dbReference type="EMBL" id="JEOB01000004">
    <property type="protein sequence ID" value="EXM38000.1"/>
    <property type="molecule type" value="Genomic_DNA"/>
</dbReference>
<feature type="domain" description="Peptidase M15C" evidence="1">
    <location>
        <begin position="116"/>
        <end position="193"/>
    </location>
</feature>
<gene>
    <name evidence="2" type="ORF">RASY3_17010</name>
</gene>
<proteinExistence type="predicted"/>
<dbReference type="InterPro" id="IPR009045">
    <property type="entry name" value="Zn_M74/Hedgehog-like"/>
</dbReference>
<comment type="caution">
    <text evidence="2">The sequence shown here is derived from an EMBL/GenBank/DDBJ whole genome shotgun (WGS) entry which is preliminary data.</text>
</comment>
<sequence>MKNEVIMLREGFSACPVPDEVKERIKGVTYKENSEIHMDDLSYLNIRYLDFSHNIADGEMIVHKSLAKEVLEIFEMLFEAEYEIEKIRLCDEYDGDDERSMADNNSSAFNFRNVAGTQELSLHALGRAIDINPLYNPYIVGDKISPANSAEFADRGADFPHKITHHDLAFKVFASKGWHWGGDWTNSKDYQHFYKNKENLVKSAVDKIKKLVAD</sequence>
<evidence type="ECO:0000259" key="1">
    <source>
        <dbReference type="Pfam" id="PF13539"/>
    </source>
</evidence>
<dbReference type="RefSeq" id="WP_024856500.1">
    <property type="nucleotide sequence ID" value="NZ_JEOB01000004.1"/>
</dbReference>
<dbReference type="OrthoDB" id="9799970at2"/>
<dbReference type="AlphaFoldDB" id="A0A011WLY7"/>
<accession>A0A011WLY7</accession>
<dbReference type="Proteomes" id="UP000021369">
    <property type="component" value="Unassembled WGS sequence"/>
</dbReference>
<dbReference type="InterPro" id="IPR039561">
    <property type="entry name" value="Peptidase_M15C"/>
</dbReference>
<dbReference type="Gene3D" id="3.30.1380.10">
    <property type="match status" value="1"/>
</dbReference>
<reference evidence="2 3" key="1">
    <citation type="submission" date="2013-06" db="EMBL/GenBank/DDBJ databases">
        <title>Rumen cellulosomics: divergent fiber-degrading strategies revealed by comparative genome-wide analysis of six Ruminococcal strains.</title>
        <authorList>
            <person name="Dassa B."/>
            <person name="Borovok I."/>
            <person name="Lamed R."/>
            <person name="Flint H."/>
            <person name="Yeoman C.J."/>
            <person name="White B."/>
            <person name="Bayer E.A."/>
        </authorList>
    </citation>
    <scope>NUCLEOTIDE SEQUENCE [LARGE SCALE GENOMIC DNA]</scope>
    <source>
        <strain evidence="2 3">SY3</strain>
    </source>
</reference>
<dbReference type="PATRIC" id="fig|1341156.4.peg.3001"/>
<keyword evidence="3" id="KW-1185">Reference proteome</keyword>
<evidence type="ECO:0000313" key="3">
    <source>
        <dbReference type="Proteomes" id="UP000021369"/>
    </source>
</evidence>
<dbReference type="GO" id="GO:0008233">
    <property type="term" value="F:peptidase activity"/>
    <property type="evidence" value="ECO:0007669"/>
    <property type="project" value="InterPro"/>
</dbReference>
<name>A0A011WLY7_RUMAL</name>
<dbReference type="SUPFAM" id="SSF55166">
    <property type="entry name" value="Hedgehog/DD-peptidase"/>
    <property type="match status" value="1"/>
</dbReference>
<evidence type="ECO:0000313" key="2">
    <source>
        <dbReference type="EMBL" id="EXM38000.1"/>
    </source>
</evidence>
<organism evidence="2 3">
    <name type="scientific">Ruminococcus albus SY3</name>
    <dbReference type="NCBI Taxonomy" id="1341156"/>
    <lineage>
        <taxon>Bacteria</taxon>
        <taxon>Bacillati</taxon>
        <taxon>Bacillota</taxon>
        <taxon>Clostridia</taxon>
        <taxon>Eubacteriales</taxon>
        <taxon>Oscillospiraceae</taxon>
        <taxon>Ruminococcus</taxon>
    </lineage>
</organism>
<protein>
    <recommendedName>
        <fullName evidence="1">Peptidase M15C domain-containing protein</fullName>
    </recommendedName>
</protein>
<dbReference type="Pfam" id="PF13539">
    <property type="entry name" value="Peptidase_M15_4"/>
    <property type="match status" value="1"/>
</dbReference>